<dbReference type="EMBL" id="CP011454">
    <property type="protein sequence ID" value="AMW05759.1"/>
    <property type="molecule type" value="Genomic_DNA"/>
</dbReference>
<sequence>MHDESMHHDFDDAACGLLTCSSSGQILRINGTLRHWLGIPGESTVSSLFDVLTPASLLFFEMQLRPLLALGRTVDGAFINLRHRDGSQLPVVLNASQPQGSPRMAMAMIVVREREQYEASLRQSRADAEAALAAMAASAHGQKMQAVGQMAAGVAHEFNNLLAVIRGNISFAQQGVTDALSSEQRILEDLESAMTATDRASAIVRQLLAFTGRQVVRRSVVNLNSVVDDSRHLVVTALGRDVTWQTRLAHDLWPVFAPKDQLQHILTNLVLNARDAIRARGEPGLITVTTSNVNGTNDHGDSVRLLVEDTGLGMPDDVRARAFDPFFTTKPVGQGMGLGLSMVYGTIDALGGRTTIDSSAGQGTRITITLPRATT</sequence>
<dbReference type="EC" id="2.7.13.3" evidence="2"/>
<dbReference type="SUPFAM" id="SSF55874">
    <property type="entry name" value="ATPase domain of HSP90 chaperone/DNA topoisomerase II/histidine kinase"/>
    <property type="match status" value="1"/>
</dbReference>
<dbReference type="PANTHER" id="PTHR43065">
    <property type="entry name" value="SENSOR HISTIDINE KINASE"/>
    <property type="match status" value="1"/>
</dbReference>
<dbReference type="SUPFAM" id="SSF55785">
    <property type="entry name" value="PYP-like sensor domain (PAS domain)"/>
    <property type="match status" value="1"/>
</dbReference>
<dbReference type="PROSITE" id="PS50109">
    <property type="entry name" value="HIS_KIN"/>
    <property type="match status" value="1"/>
</dbReference>
<proteinExistence type="predicted"/>
<dbReference type="Pfam" id="PF02518">
    <property type="entry name" value="HATPase_c"/>
    <property type="match status" value="1"/>
</dbReference>
<evidence type="ECO:0000313" key="5">
    <source>
        <dbReference type="EMBL" id="AMW05759.1"/>
    </source>
</evidence>
<dbReference type="Proteomes" id="UP000076404">
    <property type="component" value="Chromosome"/>
</dbReference>
<dbReference type="RefSeq" id="WP_026848525.1">
    <property type="nucleotide sequence ID" value="NZ_CP011454.1"/>
</dbReference>
<evidence type="ECO:0000259" key="4">
    <source>
        <dbReference type="PROSITE" id="PS50109"/>
    </source>
</evidence>
<dbReference type="InterPro" id="IPR003661">
    <property type="entry name" value="HisK_dim/P_dom"/>
</dbReference>
<dbReference type="PRINTS" id="PR00344">
    <property type="entry name" value="BCTRLSENSOR"/>
</dbReference>
<dbReference type="OrthoDB" id="5389366at2"/>
<dbReference type="Gene3D" id="1.10.287.130">
    <property type="match status" value="1"/>
</dbReference>
<dbReference type="Pfam" id="PF00512">
    <property type="entry name" value="HisKA"/>
    <property type="match status" value="1"/>
</dbReference>
<dbReference type="CDD" id="cd00082">
    <property type="entry name" value="HisKA"/>
    <property type="match status" value="1"/>
</dbReference>
<protein>
    <recommendedName>
        <fullName evidence="2">histidine kinase</fullName>
        <ecNumber evidence="2">2.7.13.3</ecNumber>
    </recommendedName>
</protein>
<gene>
    <name evidence="5" type="ORF">GEMMAAP_15040</name>
</gene>
<dbReference type="Gene3D" id="3.30.565.10">
    <property type="entry name" value="Histidine kinase-like ATPase, C-terminal domain"/>
    <property type="match status" value="1"/>
</dbReference>
<evidence type="ECO:0000313" key="6">
    <source>
        <dbReference type="Proteomes" id="UP000076404"/>
    </source>
</evidence>
<organism evidence="5 6">
    <name type="scientific">Gemmatimonas phototrophica</name>
    <dbReference type="NCBI Taxonomy" id="1379270"/>
    <lineage>
        <taxon>Bacteria</taxon>
        <taxon>Pseudomonadati</taxon>
        <taxon>Gemmatimonadota</taxon>
        <taxon>Gemmatimonadia</taxon>
        <taxon>Gemmatimonadales</taxon>
        <taxon>Gemmatimonadaceae</taxon>
        <taxon>Gemmatimonas</taxon>
    </lineage>
</organism>
<dbReference type="InterPro" id="IPR036890">
    <property type="entry name" value="HATPase_C_sf"/>
</dbReference>
<reference evidence="5 6" key="1">
    <citation type="journal article" date="2014" name="Proc. Natl. Acad. Sci. U.S.A.">
        <title>Functional type 2 photosynthetic reaction centers found in the rare bacterial phylum Gemmatimonadetes.</title>
        <authorList>
            <person name="Zeng Y."/>
            <person name="Feng F."/>
            <person name="Medova H."/>
            <person name="Dean J."/>
            <person name="Koblizek M."/>
        </authorList>
    </citation>
    <scope>NUCLEOTIDE SEQUENCE [LARGE SCALE GENOMIC DNA]</scope>
    <source>
        <strain evidence="5 6">AP64</strain>
    </source>
</reference>
<accession>A0A143BL42</accession>
<reference evidence="5 6" key="2">
    <citation type="journal article" date="2016" name="Environ. Microbiol. Rep.">
        <title>Metagenomic evidence for the presence of phototrophic Gemmatimonadetes bacteria in diverse environments.</title>
        <authorList>
            <person name="Zeng Y."/>
            <person name="Baumbach J."/>
            <person name="Barbosa E.G."/>
            <person name="Azevedo V."/>
            <person name="Zhang C."/>
            <person name="Koblizek M."/>
        </authorList>
    </citation>
    <scope>NUCLEOTIDE SEQUENCE [LARGE SCALE GENOMIC DNA]</scope>
    <source>
        <strain evidence="5 6">AP64</strain>
    </source>
</reference>
<dbReference type="SUPFAM" id="SSF47384">
    <property type="entry name" value="Homodimeric domain of signal transducing histidine kinase"/>
    <property type="match status" value="1"/>
</dbReference>
<dbReference type="AlphaFoldDB" id="A0A143BL42"/>
<dbReference type="KEGG" id="gph:GEMMAAP_15040"/>
<dbReference type="GO" id="GO:0000155">
    <property type="term" value="F:phosphorelay sensor kinase activity"/>
    <property type="evidence" value="ECO:0007669"/>
    <property type="project" value="InterPro"/>
</dbReference>
<dbReference type="STRING" id="1379270.GEMMAAP_15040"/>
<dbReference type="InterPro" id="IPR035965">
    <property type="entry name" value="PAS-like_dom_sf"/>
</dbReference>
<dbReference type="InterPro" id="IPR036097">
    <property type="entry name" value="HisK_dim/P_sf"/>
</dbReference>
<dbReference type="SMART" id="SM00387">
    <property type="entry name" value="HATPase_c"/>
    <property type="match status" value="1"/>
</dbReference>
<evidence type="ECO:0000256" key="1">
    <source>
        <dbReference type="ARBA" id="ARBA00000085"/>
    </source>
</evidence>
<dbReference type="eggNOG" id="COG4191">
    <property type="taxonomic scope" value="Bacteria"/>
</dbReference>
<feature type="domain" description="Histidine kinase" evidence="4">
    <location>
        <begin position="153"/>
        <end position="374"/>
    </location>
</feature>
<evidence type="ECO:0000256" key="3">
    <source>
        <dbReference type="ARBA" id="ARBA00022553"/>
    </source>
</evidence>
<evidence type="ECO:0000256" key="2">
    <source>
        <dbReference type="ARBA" id="ARBA00012438"/>
    </source>
</evidence>
<dbReference type="InterPro" id="IPR004358">
    <property type="entry name" value="Sig_transdc_His_kin-like_C"/>
</dbReference>
<name>A0A143BL42_9BACT</name>
<keyword evidence="6" id="KW-1185">Reference proteome</keyword>
<dbReference type="SMART" id="SM00388">
    <property type="entry name" value="HisKA"/>
    <property type="match status" value="1"/>
</dbReference>
<keyword evidence="3" id="KW-0597">Phosphoprotein</keyword>
<dbReference type="InterPro" id="IPR005467">
    <property type="entry name" value="His_kinase_dom"/>
</dbReference>
<comment type="catalytic activity">
    <reaction evidence="1">
        <text>ATP + protein L-histidine = ADP + protein N-phospho-L-histidine.</text>
        <dbReference type="EC" id="2.7.13.3"/>
    </reaction>
</comment>
<dbReference type="PANTHER" id="PTHR43065:SF42">
    <property type="entry name" value="TWO-COMPONENT SENSOR PPRA"/>
    <property type="match status" value="1"/>
</dbReference>
<dbReference type="InterPro" id="IPR003594">
    <property type="entry name" value="HATPase_dom"/>
</dbReference>